<keyword evidence="2" id="KW-1185">Reference proteome</keyword>
<evidence type="ECO:0000313" key="1">
    <source>
        <dbReference type="EMBL" id="CAG8618829.1"/>
    </source>
</evidence>
<dbReference type="AlphaFoldDB" id="A0A9N9D0I0"/>
<proteinExistence type="predicted"/>
<accession>A0A9N9D0I0</accession>
<sequence>MTFVTTPGTQSLMMTSVTIKDFYAIMSVHKWTYTNLVNYYHKENIFKLSKVLDSVKKDLQKVADIEFGFNIKCKMEVQELLNHWK</sequence>
<protein>
    <submittedName>
        <fullName evidence="1">1472_t:CDS:1</fullName>
    </submittedName>
</protein>
<dbReference type="OrthoDB" id="2445623at2759"/>
<dbReference type="Proteomes" id="UP000789706">
    <property type="component" value="Unassembled WGS sequence"/>
</dbReference>
<evidence type="ECO:0000313" key="2">
    <source>
        <dbReference type="Proteomes" id="UP000789706"/>
    </source>
</evidence>
<gene>
    <name evidence="1" type="ORF">DEBURN_LOCUS10283</name>
</gene>
<reference evidence="1" key="1">
    <citation type="submission" date="2021-06" db="EMBL/GenBank/DDBJ databases">
        <authorList>
            <person name="Kallberg Y."/>
            <person name="Tangrot J."/>
            <person name="Rosling A."/>
        </authorList>
    </citation>
    <scope>NUCLEOTIDE SEQUENCE</scope>
    <source>
        <strain evidence="1">AZ414A</strain>
    </source>
</reference>
<name>A0A9N9D0I0_9GLOM</name>
<comment type="caution">
    <text evidence="1">The sequence shown here is derived from an EMBL/GenBank/DDBJ whole genome shotgun (WGS) entry which is preliminary data.</text>
</comment>
<dbReference type="EMBL" id="CAJVPK010002804">
    <property type="protein sequence ID" value="CAG8618829.1"/>
    <property type="molecule type" value="Genomic_DNA"/>
</dbReference>
<feature type="non-terminal residue" evidence="1">
    <location>
        <position position="85"/>
    </location>
</feature>
<organism evidence="1 2">
    <name type="scientific">Diversispora eburnea</name>
    <dbReference type="NCBI Taxonomy" id="1213867"/>
    <lineage>
        <taxon>Eukaryota</taxon>
        <taxon>Fungi</taxon>
        <taxon>Fungi incertae sedis</taxon>
        <taxon>Mucoromycota</taxon>
        <taxon>Glomeromycotina</taxon>
        <taxon>Glomeromycetes</taxon>
        <taxon>Diversisporales</taxon>
        <taxon>Diversisporaceae</taxon>
        <taxon>Diversispora</taxon>
    </lineage>
</organism>